<dbReference type="GO" id="GO:0120518">
    <property type="term" value="F:protein N-terminal-methionine acetyltransferase activity"/>
    <property type="evidence" value="ECO:0007669"/>
    <property type="project" value="UniProtKB-EC"/>
</dbReference>
<evidence type="ECO:0000256" key="3">
    <source>
        <dbReference type="ARBA" id="ARBA00022829"/>
    </source>
</evidence>
<dbReference type="EC" id="2.3.1.48" evidence="1"/>
<dbReference type="EMBL" id="JAPDFW010000081">
    <property type="protein sequence ID" value="KAJ5072525.1"/>
    <property type="molecule type" value="Genomic_DNA"/>
</dbReference>
<keyword evidence="2" id="KW-0808">Transferase</keyword>
<sequence>MENSLKKRSQDNLNKDPKALFIEKDFNFGKITKQNIEQVIALDKTLFPIEYDENFYKRLYGPETESIVVITKQTNEIIGVATAKISTKIDDWWYPRIDQGYIMTLGVREDHRRKGIGSYLVSKISTHLFIQKKVESVTLHVKADNKAAINLYKKIGYEESKKLPDFYEINNEKHDAILMNYRYSTFLKNNPKFKQNQKQQKILIKEKTLKCF</sequence>
<protein>
    <recommendedName>
        <fullName evidence="8">N-alpha-acetyltransferase 60</fullName>
        <ecNumber evidence="7">2.3.1.259</ecNumber>
        <ecNumber evidence="1">2.3.1.48</ecNumber>
    </recommendedName>
</protein>
<dbReference type="PANTHER" id="PTHR14744">
    <property type="entry name" value="N-ALPHA-ACETYLTRANSFERASE 60"/>
    <property type="match status" value="1"/>
</dbReference>
<dbReference type="EC" id="2.3.1.259" evidence="7"/>
<keyword evidence="5" id="KW-0012">Acyltransferase</keyword>
<dbReference type="Pfam" id="PF00583">
    <property type="entry name" value="Acetyltransf_1"/>
    <property type="match status" value="1"/>
</dbReference>
<evidence type="ECO:0000256" key="2">
    <source>
        <dbReference type="ARBA" id="ARBA00022679"/>
    </source>
</evidence>
<dbReference type="Proteomes" id="UP001149090">
    <property type="component" value="Unassembled WGS sequence"/>
</dbReference>
<proteinExistence type="inferred from homology"/>
<reference evidence="12" key="1">
    <citation type="submission" date="2022-10" db="EMBL/GenBank/DDBJ databases">
        <title>Novel sulphate-reducing endosymbionts in the free-living metamonad Anaeramoeba.</title>
        <authorList>
            <person name="Jerlstrom-Hultqvist J."/>
            <person name="Cepicka I."/>
            <person name="Gallot-Lavallee L."/>
            <person name="Salas-Leiva D."/>
            <person name="Curtis B.A."/>
            <person name="Zahonova K."/>
            <person name="Pipaliya S."/>
            <person name="Dacks J."/>
            <person name="Roger A.J."/>
        </authorList>
    </citation>
    <scope>NUCLEOTIDE SEQUENCE</scope>
    <source>
        <strain evidence="12">BMAN</strain>
    </source>
</reference>
<gene>
    <name evidence="12" type="ORF">M0811_01540</name>
</gene>
<evidence type="ECO:0000313" key="13">
    <source>
        <dbReference type="Proteomes" id="UP001149090"/>
    </source>
</evidence>
<dbReference type="InterPro" id="IPR016181">
    <property type="entry name" value="Acyl_CoA_acyltransferase"/>
</dbReference>
<accession>A0A9Q0LIN2</accession>
<evidence type="ECO:0000256" key="9">
    <source>
        <dbReference type="ARBA" id="ARBA00048017"/>
    </source>
</evidence>
<keyword evidence="13" id="KW-1185">Reference proteome</keyword>
<dbReference type="PROSITE" id="PS51186">
    <property type="entry name" value="GNAT"/>
    <property type="match status" value="1"/>
</dbReference>
<comment type="catalytic activity">
    <reaction evidence="10">
        <text>N-terminal L-methionyl-[transmembrane protein] + acetyl-CoA = N-terminal N(alpha)-acetyl-L-methionyl-[transmembrane protein] + CoA + H(+)</text>
        <dbReference type="Rhea" id="RHEA:50604"/>
        <dbReference type="Rhea" id="RHEA-COMP:12745"/>
        <dbReference type="Rhea" id="RHEA-COMP:12746"/>
        <dbReference type="ChEBI" id="CHEBI:15378"/>
        <dbReference type="ChEBI" id="CHEBI:57287"/>
        <dbReference type="ChEBI" id="CHEBI:57288"/>
        <dbReference type="ChEBI" id="CHEBI:64731"/>
        <dbReference type="ChEBI" id="CHEBI:133414"/>
        <dbReference type="EC" id="2.3.1.259"/>
    </reaction>
</comment>
<dbReference type="PANTHER" id="PTHR14744:SF15">
    <property type="entry name" value="N-ALPHA-ACETYLTRANSFERASE 60"/>
    <property type="match status" value="1"/>
</dbReference>
<evidence type="ECO:0000256" key="4">
    <source>
        <dbReference type="ARBA" id="ARBA00022853"/>
    </source>
</evidence>
<organism evidence="12 13">
    <name type="scientific">Anaeramoeba ignava</name>
    <name type="common">Anaerobic marine amoeba</name>
    <dbReference type="NCBI Taxonomy" id="1746090"/>
    <lineage>
        <taxon>Eukaryota</taxon>
        <taxon>Metamonada</taxon>
        <taxon>Anaeramoebidae</taxon>
        <taxon>Anaeramoeba</taxon>
    </lineage>
</organism>
<dbReference type="OrthoDB" id="47374at2759"/>
<dbReference type="CDD" id="cd04301">
    <property type="entry name" value="NAT_SF"/>
    <property type="match status" value="1"/>
</dbReference>
<evidence type="ECO:0000256" key="1">
    <source>
        <dbReference type="ARBA" id="ARBA00013184"/>
    </source>
</evidence>
<dbReference type="AlphaFoldDB" id="A0A9Q0LIN2"/>
<evidence type="ECO:0000313" key="12">
    <source>
        <dbReference type="EMBL" id="KAJ5072525.1"/>
    </source>
</evidence>
<comment type="similarity">
    <text evidence="6">Belongs to the acetyltransferase family. NAA60 subfamily.</text>
</comment>
<keyword evidence="4" id="KW-0156">Chromatin regulator</keyword>
<comment type="caution">
    <text evidence="12">The sequence shown here is derived from an EMBL/GenBank/DDBJ whole genome shotgun (WGS) entry which is preliminary data.</text>
</comment>
<dbReference type="SUPFAM" id="SSF55729">
    <property type="entry name" value="Acyl-CoA N-acyltransferases (Nat)"/>
    <property type="match status" value="1"/>
</dbReference>
<evidence type="ECO:0000256" key="8">
    <source>
        <dbReference type="ARBA" id="ARBA00026144"/>
    </source>
</evidence>
<dbReference type="GO" id="GO:0004402">
    <property type="term" value="F:histone acetyltransferase activity"/>
    <property type="evidence" value="ECO:0007669"/>
    <property type="project" value="TreeGrafter"/>
</dbReference>
<comment type="catalytic activity">
    <reaction evidence="9">
        <text>L-lysyl-[protein] + acetyl-CoA = N(6)-acetyl-L-lysyl-[protein] + CoA + H(+)</text>
        <dbReference type="Rhea" id="RHEA:45948"/>
        <dbReference type="Rhea" id="RHEA-COMP:9752"/>
        <dbReference type="Rhea" id="RHEA-COMP:10731"/>
        <dbReference type="ChEBI" id="CHEBI:15378"/>
        <dbReference type="ChEBI" id="CHEBI:29969"/>
        <dbReference type="ChEBI" id="CHEBI:57287"/>
        <dbReference type="ChEBI" id="CHEBI:57288"/>
        <dbReference type="ChEBI" id="CHEBI:61930"/>
        <dbReference type="EC" id="2.3.1.48"/>
    </reaction>
</comment>
<dbReference type="InterPro" id="IPR000182">
    <property type="entry name" value="GNAT_dom"/>
</dbReference>
<evidence type="ECO:0000256" key="10">
    <source>
        <dbReference type="ARBA" id="ARBA00048848"/>
    </source>
</evidence>
<dbReference type="InterPro" id="IPR045141">
    <property type="entry name" value="NAA60-like"/>
</dbReference>
<evidence type="ECO:0000256" key="5">
    <source>
        <dbReference type="ARBA" id="ARBA00023315"/>
    </source>
</evidence>
<evidence type="ECO:0000256" key="6">
    <source>
        <dbReference type="ARBA" id="ARBA00025774"/>
    </source>
</evidence>
<dbReference type="Gene3D" id="3.40.630.30">
    <property type="match status" value="1"/>
</dbReference>
<evidence type="ECO:0000256" key="7">
    <source>
        <dbReference type="ARBA" id="ARBA00026111"/>
    </source>
</evidence>
<dbReference type="GO" id="GO:0000139">
    <property type="term" value="C:Golgi membrane"/>
    <property type="evidence" value="ECO:0007669"/>
    <property type="project" value="TreeGrafter"/>
</dbReference>
<feature type="domain" description="N-acetyltransferase" evidence="11">
    <location>
        <begin position="26"/>
        <end position="184"/>
    </location>
</feature>
<name>A0A9Q0LIN2_ANAIG</name>
<keyword evidence="3" id="KW-0159">Chromosome partition</keyword>
<dbReference type="OMA" id="PRIDQGY"/>
<evidence type="ECO:0000259" key="11">
    <source>
        <dbReference type="PROSITE" id="PS51186"/>
    </source>
</evidence>
<dbReference type="GO" id="GO:0007059">
    <property type="term" value="P:chromosome segregation"/>
    <property type="evidence" value="ECO:0007669"/>
    <property type="project" value="UniProtKB-KW"/>
</dbReference>